<sequence length="194" mass="22305">MTTDDDGGVCALLLSSICKIHDNRRHNFNAYNFEGSSLLFWIKRIKADGNLIRNNQSNIEEIVGGVNNLIELDIKLIYANNNLINIYKRKLDIELLQPNIMASRLSQEEENYVRMGLLLTGISPRAARALFDREFAPACLDNSLKKEYNKLRDLQKKRVINQAQWKLLTPRSPGKYREKCYVLVIVEPPVLEIS</sequence>
<dbReference type="EMBL" id="CACVKT020001065">
    <property type="protein sequence ID" value="CAC5364755.1"/>
    <property type="molecule type" value="Genomic_DNA"/>
</dbReference>
<dbReference type="AlphaFoldDB" id="A0A6J8ACB2"/>
<dbReference type="OrthoDB" id="10416251at2759"/>
<proteinExistence type="predicted"/>
<reference evidence="1 2" key="1">
    <citation type="submission" date="2020-06" db="EMBL/GenBank/DDBJ databases">
        <authorList>
            <person name="Li R."/>
            <person name="Bekaert M."/>
        </authorList>
    </citation>
    <scope>NUCLEOTIDE SEQUENCE [LARGE SCALE GENOMIC DNA]</scope>
    <source>
        <strain evidence="2">wild</strain>
    </source>
</reference>
<dbReference type="Proteomes" id="UP000507470">
    <property type="component" value="Unassembled WGS sequence"/>
</dbReference>
<evidence type="ECO:0000313" key="1">
    <source>
        <dbReference type="EMBL" id="CAC5364755.1"/>
    </source>
</evidence>
<protein>
    <submittedName>
        <fullName evidence="1">Uncharacterized protein</fullName>
    </submittedName>
</protein>
<accession>A0A6J8ACB2</accession>
<evidence type="ECO:0000313" key="2">
    <source>
        <dbReference type="Proteomes" id="UP000507470"/>
    </source>
</evidence>
<gene>
    <name evidence="1" type="ORF">MCOR_5692</name>
</gene>
<keyword evidence="2" id="KW-1185">Reference proteome</keyword>
<organism evidence="1 2">
    <name type="scientific">Mytilus coruscus</name>
    <name type="common">Sea mussel</name>
    <dbReference type="NCBI Taxonomy" id="42192"/>
    <lineage>
        <taxon>Eukaryota</taxon>
        <taxon>Metazoa</taxon>
        <taxon>Spiralia</taxon>
        <taxon>Lophotrochozoa</taxon>
        <taxon>Mollusca</taxon>
        <taxon>Bivalvia</taxon>
        <taxon>Autobranchia</taxon>
        <taxon>Pteriomorphia</taxon>
        <taxon>Mytilida</taxon>
        <taxon>Mytiloidea</taxon>
        <taxon>Mytilidae</taxon>
        <taxon>Mytilinae</taxon>
        <taxon>Mytilus</taxon>
    </lineage>
</organism>
<name>A0A6J8ACB2_MYTCO</name>